<feature type="compositionally biased region" description="Basic and acidic residues" evidence="1">
    <location>
        <begin position="22"/>
        <end position="35"/>
    </location>
</feature>
<protein>
    <submittedName>
        <fullName evidence="3">YusW family protein</fullName>
    </submittedName>
</protein>
<dbReference type="PROSITE" id="PS51257">
    <property type="entry name" value="PROKAR_LIPOPROTEIN"/>
    <property type="match status" value="1"/>
</dbReference>
<sequence>MNKKLALYAVPLLALSLAACSTDKDEKKEETKVEEPASDTTNDSSSSDSSSTDSSKDDSSTNEKVTEQPYKKMDLDVEYDKGDYTFEYEKKSDGDIAEIEDERDNTKKTGDEALGEMQPIVEKFTFDQNSSDEEVKKQIMDNIKIDDNYKSIKLEVKFDDGKEKEYKFVK</sequence>
<gene>
    <name evidence="3" type="ORF">AAF454_06785</name>
</gene>
<keyword evidence="2" id="KW-0732">Signal</keyword>
<evidence type="ECO:0000313" key="3">
    <source>
        <dbReference type="EMBL" id="MEL5988121.1"/>
    </source>
</evidence>
<comment type="caution">
    <text evidence="3">The sequence shown here is derived from an EMBL/GenBank/DDBJ whole genome shotgun (WGS) entry which is preliminary data.</text>
</comment>
<dbReference type="InterPro" id="IPR025623">
    <property type="entry name" value="YusW"/>
</dbReference>
<evidence type="ECO:0000256" key="1">
    <source>
        <dbReference type="SAM" id="MobiDB-lite"/>
    </source>
</evidence>
<feature type="region of interest" description="Disordered" evidence="1">
    <location>
        <begin position="95"/>
        <end position="118"/>
    </location>
</feature>
<feature type="region of interest" description="Disordered" evidence="1">
    <location>
        <begin position="21"/>
        <end position="74"/>
    </location>
</feature>
<name>A0ABU9LNC1_9BACL</name>
<feature type="chain" id="PRO_5045923571" evidence="2">
    <location>
        <begin position="22"/>
        <end position="170"/>
    </location>
</feature>
<dbReference type="RefSeq" id="WP_087680479.1">
    <property type="nucleotide sequence ID" value="NZ_JAMWHJ010000001.1"/>
</dbReference>
<feature type="compositionally biased region" description="Basic and acidic residues" evidence="1">
    <location>
        <begin position="54"/>
        <end position="74"/>
    </location>
</feature>
<keyword evidence="4" id="KW-1185">Reference proteome</keyword>
<feature type="compositionally biased region" description="Low complexity" evidence="1">
    <location>
        <begin position="38"/>
        <end position="53"/>
    </location>
</feature>
<accession>A0ABU9LNC1</accession>
<dbReference type="Proteomes" id="UP001398420">
    <property type="component" value="Unassembled WGS sequence"/>
</dbReference>
<reference evidence="3 4" key="1">
    <citation type="submission" date="2024-04" db="EMBL/GenBank/DDBJ databases">
        <authorList>
            <person name="Wu Y.S."/>
            <person name="Zhang L."/>
        </authorList>
    </citation>
    <scope>NUCLEOTIDE SEQUENCE [LARGE SCALE GENOMIC DNA]</scope>
    <source>
        <strain evidence="3 4">KG-01</strain>
    </source>
</reference>
<proteinExistence type="predicted"/>
<evidence type="ECO:0000256" key="2">
    <source>
        <dbReference type="SAM" id="SignalP"/>
    </source>
</evidence>
<evidence type="ECO:0000313" key="4">
    <source>
        <dbReference type="Proteomes" id="UP001398420"/>
    </source>
</evidence>
<dbReference type="Pfam" id="PF14039">
    <property type="entry name" value="YusW"/>
    <property type="match status" value="1"/>
</dbReference>
<dbReference type="EMBL" id="JBCEWA010000004">
    <property type="protein sequence ID" value="MEL5988121.1"/>
    <property type="molecule type" value="Genomic_DNA"/>
</dbReference>
<feature type="signal peptide" evidence="2">
    <location>
        <begin position="1"/>
        <end position="21"/>
    </location>
</feature>
<organism evidence="3 4">
    <name type="scientific">Kurthia gibsonii</name>
    <dbReference type="NCBI Taxonomy" id="33946"/>
    <lineage>
        <taxon>Bacteria</taxon>
        <taxon>Bacillati</taxon>
        <taxon>Bacillota</taxon>
        <taxon>Bacilli</taxon>
        <taxon>Bacillales</taxon>
        <taxon>Caryophanaceae</taxon>
        <taxon>Kurthia</taxon>
    </lineage>
</organism>